<proteinExistence type="inferred from homology"/>
<evidence type="ECO:0000256" key="6">
    <source>
        <dbReference type="ARBA" id="ARBA00022741"/>
    </source>
</evidence>
<organism evidence="15">
    <name type="scientific">Prunus dulcis</name>
    <name type="common">Almond</name>
    <name type="synonym">Amygdalus dulcis</name>
    <dbReference type="NCBI Taxonomy" id="3755"/>
    <lineage>
        <taxon>Eukaryota</taxon>
        <taxon>Viridiplantae</taxon>
        <taxon>Streptophyta</taxon>
        <taxon>Embryophyta</taxon>
        <taxon>Tracheophyta</taxon>
        <taxon>Spermatophyta</taxon>
        <taxon>Magnoliopsida</taxon>
        <taxon>eudicotyledons</taxon>
        <taxon>Gunneridae</taxon>
        <taxon>Pentapetalae</taxon>
        <taxon>rosids</taxon>
        <taxon>fabids</taxon>
        <taxon>Rosales</taxon>
        <taxon>Rosaceae</taxon>
        <taxon>Amygdaloideae</taxon>
        <taxon>Amygdaleae</taxon>
        <taxon>Prunus</taxon>
    </lineage>
</organism>
<keyword evidence="5" id="KW-0808">Transferase</keyword>
<evidence type="ECO:0000256" key="10">
    <source>
        <dbReference type="ARBA" id="ARBA00047899"/>
    </source>
</evidence>
<dbReference type="PROSITE" id="PS00108">
    <property type="entry name" value="PROTEIN_KINASE_ST"/>
    <property type="match status" value="1"/>
</dbReference>
<dbReference type="SUPFAM" id="SSF56112">
    <property type="entry name" value="Protein kinase-like (PK-like)"/>
    <property type="match status" value="1"/>
</dbReference>
<gene>
    <name evidence="15" type="ORF">Prudu_464S000200</name>
</gene>
<sequence length="473" mass="52925">MQFALRFESLILSQFKQAAASGLLLLPSRKPEQTCHYMVIVRKGAEEEVDKKKNATNCSNKGMRLGKYELGRTLGEGNFGKVKFAKNVDSGQPFAVKILEKTRIIDLKITDQIKREIGTLKLLKHPNVVRLHEVVASKTKIYMVLEYVTGGELFDKIAHKGKLTEAEGRKLFQQLIDGVSYCHNKGVFHRDLKLENVLVDAKGNIKISDFGLNGLLHTTCGSPNYVAPEILANKGYDGATSDIWSCGVILYVILTGFLPFDDRNLAVLYQKILKGEVQIPTWLSPGAKNLIKKILDPNPVSRITMTGIKSDEWFKQDYSPANPDDEEEDINVDDEAFSINEVPSEGEESRRPALAHPYKCLSVDWNDVSERKIRFTSNHSEKDLLEKIEEIVLEMGYCVQKKNGRLKVMQEHKGERGMGSLSVAAEVFEISPSLFVVEIRKSYGDASAYRKLCEKLSNDLGVPASQGLLTSQV</sequence>
<dbReference type="InterPro" id="IPR000719">
    <property type="entry name" value="Prot_kinase_dom"/>
</dbReference>
<keyword evidence="6 12" id="KW-0547">Nucleotide-binding</keyword>
<dbReference type="GO" id="GO:0007165">
    <property type="term" value="P:signal transduction"/>
    <property type="evidence" value="ECO:0007669"/>
    <property type="project" value="TreeGrafter"/>
</dbReference>
<dbReference type="InterPro" id="IPR011009">
    <property type="entry name" value="Kinase-like_dom_sf"/>
</dbReference>
<name>A0A5H2XNT7_PRUDU</name>
<dbReference type="Gene3D" id="3.30.200.20">
    <property type="entry name" value="Phosphorylase Kinase, domain 1"/>
    <property type="match status" value="1"/>
</dbReference>
<dbReference type="PANTHER" id="PTHR43895">
    <property type="entry name" value="CALCIUM/CALMODULIN-DEPENDENT PROTEIN KINASE KINASE-RELATED"/>
    <property type="match status" value="1"/>
</dbReference>
<evidence type="ECO:0000256" key="1">
    <source>
        <dbReference type="ARBA" id="ARBA00001936"/>
    </source>
</evidence>
<evidence type="ECO:0000256" key="2">
    <source>
        <dbReference type="ARBA" id="ARBA00006234"/>
    </source>
</evidence>
<evidence type="ECO:0000256" key="7">
    <source>
        <dbReference type="ARBA" id="ARBA00022777"/>
    </source>
</evidence>
<keyword evidence="7 15" id="KW-0418">Kinase</keyword>
<dbReference type="SMART" id="SM00220">
    <property type="entry name" value="S_TKc"/>
    <property type="match status" value="1"/>
</dbReference>
<feature type="binding site" evidence="12">
    <location>
        <position position="97"/>
    </location>
    <ligand>
        <name>ATP</name>
        <dbReference type="ChEBI" id="CHEBI:30616"/>
    </ligand>
</feature>
<dbReference type="GO" id="GO:0004674">
    <property type="term" value="F:protein serine/threonine kinase activity"/>
    <property type="evidence" value="ECO:0007669"/>
    <property type="project" value="UniProtKB-KW"/>
</dbReference>
<reference evidence="15" key="1">
    <citation type="journal article" date="2019" name="Science">
        <title>Mutation of a bHLH transcription factor allowed almond domestication.</title>
        <authorList>
            <person name="Sanchez-Perez R."/>
            <person name="Pavan S."/>
            <person name="Mazzeo R."/>
            <person name="Moldovan C."/>
            <person name="Aiese Cigliano R."/>
            <person name="Del Cueto J."/>
            <person name="Ricciardi F."/>
            <person name="Lotti C."/>
            <person name="Ricciardi L."/>
            <person name="Dicenta F."/>
            <person name="Lopez-Marques R.L."/>
            <person name="Lindberg Moller B."/>
        </authorList>
    </citation>
    <scope>NUCLEOTIDE SEQUENCE</scope>
</reference>
<dbReference type="PROSITE" id="PS00107">
    <property type="entry name" value="PROTEIN_KINASE_ATP"/>
    <property type="match status" value="1"/>
</dbReference>
<evidence type="ECO:0000256" key="4">
    <source>
        <dbReference type="ARBA" id="ARBA00022527"/>
    </source>
</evidence>
<evidence type="ECO:0000256" key="11">
    <source>
        <dbReference type="ARBA" id="ARBA00048679"/>
    </source>
</evidence>
<keyword evidence="4 13" id="KW-0723">Serine/threonine-protein kinase</keyword>
<dbReference type="CDD" id="cd12195">
    <property type="entry name" value="CIPK_C"/>
    <property type="match status" value="1"/>
</dbReference>
<evidence type="ECO:0000256" key="13">
    <source>
        <dbReference type="RuleBase" id="RU000304"/>
    </source>
</evidence>
<evidence type="ECO:0000259" key="14">
    <source>
        <dbReference type="PROSITE" id="PS50011"/>
    </source>
</evidence>
<keyword evidence="8 12" id="KW-0067">ATP-binding</keyword>
<dbReference type="FunFam" id="3.30.310.80:FF:000005">
    <property type="entry name" value="Non-specific serine/threonine protein kinase"/>
    <property type="match status" value="1"/>
</dbReference>
<dbReference type="FunFam" id="3.30.200.20:FF:000096">
    <property type="entry name" value="Non-specific serine/threonine protein kinase"/>
    <property type="match status" value="1"/>
</dbReference>
<dbReference type="InterPro" id="IPR008271">
    <property type="entry name" value="Ser/Thr_kinase_AS"/>
</dbReference>
<dbReference type="EC" id="2.7.11.1" evidence="3"/>
<comment type="catalytic activity">
    <reaction evidence="10">
        <text>L-threonyl-[protein] + ATP = O-phospho-L-threonyl-[protein] + ADP + H(+)</text>
        <dbReference type="Rhea" id="RHEA:46608"/>
        <dbReference type="Rhea" id="RHEA-COMP:11060"/>
        <dbReference type="Rhea" id="RHEA-COMP:11605"/>
        <dbReference type="ChEBI" id="CHEBI:15378"/>
        <dbReference type="ChEBI" id="CHEBI:30013"/>
        <dbReference type="ChEBI" id="CHEBI:30616"/>
        <dbReference type="ChEBI" id="CHEBI:61977"/>
        <dbReference type="ChEBI" id="CHEBI:456216"/>
        <dbReference type="EC" id="2.7.11.1"/>
    </reaction>
</comment>
<evidence type="ECO:0000256" key="3">
    <source>
        <dbReference type="ARBA" id="ARBA00012513"/>
    </source>
</evidence>
<comment type="catalytic activity">
    <reaction evidence="11">
        <text>L-seryl-[protein] + ATP = O-phospho-L-seryl-[protein] + ADP + H(+)</text>
        <dbReference type="Rhea" id="RHEA:17989"/>
        <dbReference type="Rhea" id="RHEA-COMP:9863"/>
        <dbReference type="Rhea" id="RHEA-COMP:11604"/>
        <dbReference type="ChEBI" id="CHEBI:15378"/>
        <dbReference type="ChEBI" id="CHEBI:29999"/>
        <dbReference type="ChEBI" id="CHEBI:30616"/>
        <dbReference type="ChEBI" id="CHEBI:83421"/>
        <dbReference type="ChEBI" id="CHEBI:456216"/>
        <dbReference type="EC" id="2.7.11.1"/>
    </reaction>
</comment>
<protein>
    <recommendedName>
        <fullName evidence="3">non-specific serine/threonine protein kinase</fullName>
        <ecNumber evidence="3">2.7.11.1</ecNumber>
    </recommendedName>
</protein>
<dbReference type="InterPro" id="IPR017441">
    <property type="entry name" value="Protein_kinase_ATP_BS"/>
</dbReference>
<evidence type="ECO:0000256" key="5">
    <source>
        <dbReference type="ARBA" id="ARBA00022679"/>
    </source>
</evidence>
<dbReference type="FunFam" id="1.10.510.10:FF:000279">
    <property type="entry name" value="Non-specific serine/threonine protein kinase"/>
    <property type="match status" value="1"/>
</dbReference>
<comment type="cofactor">
    <cofactor evidence="1">
        <name>Mn(2+)</name>
        <dbReference type="ChEBI" id="CHEBI:29035"/>
    </cofactor>
</comment>
<dbReference type="Gene3D" id="3.30.310.80">
    <property type="entry name" value="Kinase associated domain 1, KA1"/>
    <property type="match status" value="1"/>
</dbReference>
<dbReference type="GO" id="GO:0005524">
    <property type="term" value="F:ATP binding"/>
    <property type="evidence" value="ECO:0007669"/>
    <property type="project" value="UniProtKB-UniRule"/>
</dbReference>
<evidence type="ECO:0000256" key="9">
    <source>
        <dbReference type="ARBA" id="ARBA00023211"/>
    </source>
</evidence>
<dbReference type="Gene3D" id="1.10.510.10">
    <property type="entry name" value="Transferase(Phosphotransferase) domain 1"/>
    <property type="match status" value="1"/>
</dbReference>
<keyword evidence="9" id="KW-0464">Manganese</keyword>
<dbReference type="PROSITE" id="PS50011">
    <property type="entry name" value="PROTEIN_KINASE_DOM"/>
    <property type="match status" value="1"/>
</dbReference>
<dbReference type="EMBL" id="AP020801">
    <property type="protein sequence ID" value="BBN68519.1"/>
    <property type="molecule type" value="Genomic_DNA"/>
</dbReference>
<evidence type="ECO:0000256" key="8">
    <source>
        <dbReference type="ARBA" id="ARBA00022840"/>
    </source>
</evidence>
<dbReference type="Pfam" id="PF00069">
    <property type="entry name" value="Pkinase"/>
    <property type="match status" value="1"/>
</dbReference>
<dbReference type="AlphaFoldDB" id="A0A5H2XNT7"/>
<feature type="domain" description="Protein kinase" evidence="14">
    <location>
        <begin position="68"/>
        <end position="314"/>
    </location>
</feature>
<comment type="similarity">
    <text evidence="2">Belongs to the protein kinase superfamily. CAMK Ser/Thr protein kinase family. SNF1 subfamily.</text>
</comment>
<accession>A0A5H2XNT7</accession>
<evidence type="ECO:0000313" key="15">
    <source>
        <dbReference type="EMBL" id="BBN68519.1"/>
    </source>
</evidence>
<dbReference type="PANTHER" id="PTHR43895:SF65">
    <property type="entry name" value="CBL-INTERACTING PROTEIN KINASE 21"/>
    <property type="match status" value="1"/>
</dbReference>
<evidence type="ECO:0000256" key="12">
    <source>
        <dbReference type="PROSITE-ProRule" id="PRU10141"/>
    </source>
</evidence>